<name>A0A8S9FQW3_BRACR</name>
<organism evidence="1 2">
    <name type="scientific">Brassica cretica</name>
    <name type="common">Mustard</name>
    <dbReference type="NCBI Taxonomy" id="69181"/>
    <lineage>
        <taxon>Eukaryota</taxon>
        <taxon>Viridiplantae</taxon>
        <taxon>Streptophyta</taxon>
        <taxon>Embryophyta</taxon>
        <taxon>Tracheophyta</taxon>
        <taxon>Spermatophyta</taxon>
        <taxon>Magnoliopsida</taxon>
        <taxon>eudicotyledons</taxon>
        <taxon>Gunneridae</taxon>
        <taxon>Pentapetalae</taxon>
        <taxon>rosids</taxon>
        <taxon>malvids</taxon>
        <taxon>Brassicales</taxon>
        <taxon>Brassicaceae</taxon>
        <taxon>Brassiceae</taxon>
        <taxon>Brassica</taxon>
    </lineage>
</organism>
<sequence length="80" mass="8595">MRSGGDHVDQDADLALDKLEEQVYAICEDKVRGAYHSYSRGEEAQVEGDKTGSCSRGSLVDASEHDASLIIYSAATMVVS</sequence>
<evidence type="ECO:0000313" key="2">
    <source>
        <dbReference type="Proteomes" id="UP000712281"/>
    </source>
</evidence>
<proteinExistence type="predicted"/>
<accession>A0A8S9FQW3</accession>
<comment type="caution">
    <text evidence="1">The sequence shown here is derived from an EMBL/GenBank/DDBJ whole genome shotgun (WGS) entry which is preliminary data.</text>
</comment>
<evidence type="ECO:0000313" key="1">
    <source>
        <dbReference type="EMBL" id="KAF2536020.1"/>
    </source>
</evidence>
<dbReference type="AlphaFoldDB" id="A0A8S9FQW3"/>
<protein>
    <submittedName>
        <fullName evidence="1">Uncharacterized protein</fullName>
    </submittedName>
</protein>
<dbReference type="EMBL" id="QGKW02002228">
    <property type="protein sequence ID" value="KAF2536020.1"/>
    <property type="molecule type" value="Genomic_DNA"/>
</dbReference>
<dbReference type="Proteomes" id="UP000712281">
    <property type="component" value="Unassembled WGS sequence"/>
</dbReference>
<reference evidence="1" key="1">
    <citation type="submission" date="2019-12" db="EMBL/GenBank/DDBJ databases">
        <title>Genome sequencing and annotation of Brassica cretica.</title>
        <authorList>
            <person name="Studholme D.J."/>
            <person name="Sarris P.F."/>
        </authorList>
    </citation>
    <scope>NUCLEOTIDE SEQUENCE</scope>
    <source>
        <strain evidence="1">PFS-001/15</strain>
        <tissue evidence="1">Leaf</tissue>
    </source>
</reference>
<gene>
    <name evidence="1" type="ORF">F2Q68_00020588</name>
</gene>